<dbReference type="AlphaFoldDB" id="A0A5B9FR01"/>
<keyword evidence="4" id="KW-1185">Reference proteome</keyword>
<dbReference type="Proteomes" id="UP000321222">
    <property type="component" value="Chromosome"/>
</dbReference>
<dbReference type="InterPro" id="IPR000468">
    <property type="entry name" value="Barstar"/>
</dbReference>
<organism evidence="3 4">
    <name type="scientific">Flavobacterium alkalisoli</name>
    <dbReference type="NCBI Taxonomy" id="2602769"/>
    <lineage>
        <taxon>Bacteria</taxon>
        <taxon>Pseudomonadati</taxon>
        <taxon>Bacteroidota</taxon>
        <taxon>Flavobacteriia</taxon>
        <taxon>Flavobacteriales</taxon>
        <taxon>Flavobacteriaceae</taxon>
        <taxon>Flavobacterium</taxon>
    </lineage>
</organism>
<evidence type="ECO:0000313" key="4">
    <source>
        <dbReference type="Proteomes" id="UP000321222"/>
    </source>
</evidence>
<dbReference type="SUPFAM" id="SSF52038">
    <property type="entry name" value="Barstar-related"/>
    <property type="match status" value="1"/>
</dbReference>
<dbReference type="Gene3D" id="3.30.370.10">
    <property type="entry name" value="Barstar-like"/>
    <property type="match status" value="1"/>
</dbReference>
<dbReference type="RefSeq" id="WP_147582823.1">
    <property type="nucleotide sequence ID" value="NZ_CP042831.1"/>
</dbReference>
<dbReference type="Pfam" id="PF01337">
    <property type="entry name" value="Barstar"/>
    <property type="match status" value="1"/>
</dbReference>
<dbReference type="OrthoDB" id="7575400at2"/>
<dbReference type="InterPro" id="IPR035905">
    <property type="entry name" value="Barstar-like_sf"/>
</dbReference>
<evidence type="ECO:0000313" key="3">
    <source>
        <dbReference type="EMBL" id="QEE49275.1"/>
    </source>
</evidence>
<dbReference type="KEGG" id="fak:FUA48_06685"/>
<accession>A0A5B9FR01</accession>
<dbReference type="EMBL" id="CP042831">
    <property type="protein sequence ID" value="QEE49275.1"/>
    <property type="molecule type" value="Genomic_DNA"/>
</dbReference>
<gene>
    <name evidence="3" type="ORF">FUA48_06685</name>
</gene>
<name>A0A5B9FR01_9FLAO</name>
<evidence type="ECO:0000256" key="1">
    <source>
        <dbReference type="ARBA" id="ARBA00006845"/>
    </source>
</evidence>
<proteinExistence type="inferred from homology"/>
<evidence type="ECO:0000259" key="2">
    <source>
        <dbReference type="Pfam" id="PF01337"/>
    </source>
</evidence>
<comment type="similarity">
    <text evidence="1">Belongs to the barstar family.</text>
</comment>
<feature type="domain" description="Barstar (barnase inhibitor)" evidence="2">
    <location>
        <begin position="46"/>
        <end position="120"/>
    </location>
</feature>
<sequence length="157" mass="18524">MFKFDNNPDTWQRLDYQIMCRGSIKPYTEDASLKNDISWLESENYNVTEFDCSTWETQELMHFELSDKLEFPGYYGKNYGALNECLNELEITNDGLVVVFRNLDTLNINTAHTLMDIFIASSRRHLLFNERLIILIKVKSNKYPLHPLGSIELSWDW</sequence>
<protein>
    <submittedName>
        <fullName evidence="3">Barstar family protein</fullName>
    </submittedName>
</protein>
<reference evidence="3 4" key="1">
    <citation type="submission" date="2019-08" db="EMBL/GenBank/DDBJ databases">
        <title>Flavobacterium alkalisoli sp. nov., isolated from rhizosphere soil of Suaeda salsa.</title>
        <authorList>
            <person name="Sun J.-Q."/>
            <person name="Xu L."/>
        </authorList>
    </citation>
    <scope>NUCLEOTIDE SEQUENCE [LARGE SCALE GENOMIC DNA]</scope>
    <source>
        <strain evidence="3 4">XS-5</strain>
    </source>
</reference>